<dbReference type="InterPro" id="IPR036390">
    <property type="entry name" value="WH_DNA-bd_sf"/>
</dbReference>
<protein>
    <submittedName>
        <fullName evidence="5">GntR family transcriptional regulator</fullName>
    </submittedName>
</protein>
<evidence type="ECO:0000256" key="3">
    <source>
        <dbReference type="ARBA" id="ARBA00023163"/>
    </source>
</evidence>
<dbReference type="InterPro" id="IPR000524">
    <property type="entry name" value="Tscrpt_reg_HTH_GntR"/>
</dbReference>
<dbReference type="Proteomes" id="UP001500236">
    <property type="component" value="Unassembled WGS sequence"/>
</dbReference>
<evidence type="ECO:0000313" key="5">
    <source>
        <dbReference type="EMBL" id="GAA3073578.1"/>
    </source>
</evidence>
<evidence type="ECO:0000313" key="6">
    <source>
        <dbReference type="Proteomes" id="UP001500236"/>
    </source>
</evidence>
<name>A0ABP6M2I0_9MICC</name>
<dbReference type="PANTHER" id="PTHR43537">
    <property type="entry name" value="TRANSCRIPTIONAL REGULATOR, GNTR FAMILY"/>
    <property type="match status" value="1"/>
</dbReference>
<proteinExistence type="predicted"/>
<dbReference type="SMART" id="SM00345">
    <property type="entry name" value="HTH_GNTR"/>
    <property type="match status" value="1"/>
</dbReference>
<reference evidence="6" key="1">
    <citation type="journal article" date="2019" name="Int. J. Syst. Evol. Microbiol.">
        <title>The Global Catalogue of Microorganisms (GCM) 10K type strain sequencing project: providing services to taxonomists for standard genome sequencing and annotation.</title>
        <authorList>
            <consortium name="The Broad Institute Genomics Platform"/>
            <consortium name="The Broad Institute Genome Sequencing Center for Infectious Disease"/>
            <person name="Wu L."/>
            <person name="Ma J."/>
        </authorList>
    </citation>
    <scope>NUCLEOTIDE SEQUENCE [LARGE SCALE GENOMIC DNA]</scope>
    <source>
        <strain evidence="6">JCM 14309</strain>
    </source>
</reference>
<keyword evidence="3" id="KW-0804">Transcription</keyword>
<keyword evidence="6" id="KW-1185">Reference proteome</keyword>
<dbReference type="CDD" id="cd07377">
    <property type="entry name" value="WHTH_GntR"/>
    <property type="match status" value="1"/>
</dbReference>
<evidence type="ECO:0000259" key="4">
    <source>
        <dbReference type="PROSITE" id="PS50949"/>
    </source>
</evidence>
<dbReference type="Pfam" id="PF00392">
    <property type="entry name" value="GntR"/>
    <property type="match status" value="1"/>
</dbReference>
<sequence length="259" mass="27809">MTHLASGWDPHDDDFAVPLTRGEAVAQRLREEILTGQLPPGAPLRDAELASRLGVSITPVRESVATLMAEGLVEALPNKRRRVSVLTQRQAEELSDLLGTLLIIAVERLPLPMDDDAEISESPVGAVAAAARLMAQACRSDTRDTAESSYRTFASTLFRATGHTELIRVAVPTLRRTLSMFRKFPVEGLLPTWAAALDELADHLDDLEGAEDRSQAEAARKAATERTAQLVRDVLALVHDTGEDDGAASAAAADAADDD</sequence>
<dbReference type="PANTHER" id="PTHR43537:SF24">
    <property type="entry name" value="GLUCONATE OPERON TRANSCRIPTIONAL REPRESSOR"/>
    <property type="match status" value="1"/>
</dbReference>
<organism evidence="5 6">
    <name type="scientific">Nesterenkonia aethiopica</name>
    <dbReference type="NCBI Taxonomy" id="269144"/>
    <lineage>
        <taxon>Bacteria</taxon>
        <taxon>Bacillati</taxon>
        <taxon>Actinomycetota</taxon>
        <taxon>Actinomycetes</taxon>
        <taxon>Micrococcales</taxon>
        <taxon>Micrococcaceae</taxon>
        <taxon>Nesterenkonia</taxon>
    </lineage>
</organism>
<dbReference type="SUPFAM" id="SSF46785">
    <property type="entry name" value="Winged helix' DNA-binding domain"/>
    <property type="match status" value="1"/>
</dbReference>
<feature type="domain" description="HTH gntR-type" evidence="4">
    <location>
        <begin position="19"/>
        <end position="86"/>
    </location>
</feature>
<comment type="caution">
    <text evidence="5">The sequence shown here is derived from an EMBL/GenBank/DDBJ whole genome shotgun (WGS) entry which is preliminary data.</text>
</comment>
<evidence type="ECO:0000256" key="1">
    <source>
        <dbReference type="ARBA" id="ARBA00023015"/>
    </source>
</evidence>
<dbReference type="PROSITE" id="PS50949">
    <property type="entry name" value="HTH_GNTR"/>
    <property type="match status" value="1"/>
</dbReference>
<dbReference type="EMBL" id="BAAAVT010000020">
    <property type="protein sequence ID" value="GAA3073578.1"/>
    <property type="molecule type" value="Genomic_DNA"/>
</dbReference>
<gene>
    <name evidence="5" type="ORF">GCM10010529_26910</name>
</gene>
<evidence type="ECO:0000256" key="2">
    <source>
        <dbReference type="ARBA" id="ARBA00023125"/>
    </source>
</evidence>
<accession>A0ABP6M2I0</accession>
<dbReference type="Gene3D" id="1.10.10.10">
    <property type="entry name" value="Winged helix-like DNA-binding domain superfamily/Winged helix DNA-binding domain"/>
    <property type="match status" value="1"/>
</dbReference>
<keyword evidence="1" id="KW-0805">Transcription regulation</keyword>
<keyword evidence="2" id="KW-0238">DNA-binding</keyword>
<dbReference type="InterPro" id="IPR036388">
    <property type="entry name" value="WH-like_DNA-bd_sf"/>
</dbReference>
<dbReference type="RefSeq" id="WP_344683341.1">
    <property type="nucleotide sequence ID" value="NZ_BAAAVT010000020.1"/>
</dbReference>